<evidence type="ECO:0000313" key="3">
    <source>
        <dbReference type="Proteomes" id="UP000076552"/>
    </source>
</evidence>
<keyword evidence="2" id="KW-0560">Oxidoreductase</keyword>
<accession>A0A166Q9Z0</accession>
<evidence type="ECO:0000256" key="1">
    <source>
        <dbReference type="SAM" id="MobiDB-lite"/>
    </source>
</evidence>
<reference evidence="2 3" key="1">
    <citation type="submission" date="2015-06" db="EMBL/GenBank/DDBJ databases">
        <title>Survival trade-offs in plant roots during colonization by closely related pathogenic and mutualistic fungi.</title>
        <authorList>
            <person name="Hacquard S."/>
            <person name="Kracher B."/>
            <person name="Hiruma K."/>
            <person name="Weinman A."/>
            <person name="Muench P."/>
            <person name="Garrido Oter R."/>
            <person name="Ver Loren van Themaat E."/>
            <person name="Dallerey J.-F."/>
            <person name="Damm U."/>
            <person name="Henrissat B."/>
            <person name="Lespinet O."/>
            <person name="Thon M."/>
            <person name="Kemen E."/>
            <person name="McHardy A.C."/>
            <person name="Schulze-Lefert P."/>
            <person name="O'Connell R.J."/>
        </authorList>
    </citation>
    <scope>NUCLEOTIDE SEQUENCE [LARGE SCALE GENOMIC DNA]</scope>
    <source>
        <strain evidence="2 3">0861</strain>
    </source>
</reference>
<protein>
    <submittedName>
        <fullName evidence="2">Benzoate 4-monooxygenase cytochrome P450</fullName>
    </submittedName>
</protein>
<keyword evidence="2" id="KW-0503">Monooxygenase</keyword>
<evidence type="ECO:0000313" key="2">
    <source>
        <dbReference type="EMBL" id="KZL67681.1"/>
    </source>
</evidence>
<feature type="region of interest" description="Disordered" evidence="1">
    <location>
        <begin position="1"/>
        <end position="23"/>
    </location>
</feature>
<dbReference type="GO" id="GO:0016705">
    <property type="term" value="F:oxidoreductase activity, acting on paired donors, with incorporation or reduction of molecular oxygen"/>
    <property type="evidence" value="ECO:0007669"/>
    <property type="project" value="InterPro"/>
</dbReference>
<dbReference type="SUPFAM" id="SSF48264">
    <property type="entry name" value="Cytochrome P450"/>
    <property type="match status" value="1"/>
</dbReference>
<dbReference type="GO" id="GO:0004497">
    <property type="term" value="F:monooxygenase activity"/>
    <property type="evidence" value="ECO:0007669"/>
    <property type="project" value="UniProtKB-KW"/>
</dbReference>
<dbReference type="InterPro" id="IPR036396">
    <property type="entry name" value="Cyt_P450_sf"/>
</dbReference>
<sequence length="90" mass="10413">MPERWLEKKGNENGNTVKGDTRQPYFPFNIGPRSCVMLTFAHILWKFDLCRADATEDWSNADHTPPPEYMLQDHVTGQKEGPILKLRARV</sequence>
<keyword evidence="3" id="KW-1185">Reference proteome</keyword>
<feature type="compositionally biased region" description="Basic and acidic residues" evidence="1">
    <location>
        <begin position="1"/>
        <end position="11"/>
    </location>
</feature>
<gene>
    <name evidence="2" type="ORF">CT0861_05572</name>
</gene>
<dbReference type="Proteomes" id="UP000076552">
    <property type="component" value="Unassembled WGS sequence"/>
</dbReference>
<dbReference type="EMBL" id="LFIV01000141">
    <property type="protein sequence ID" value="KZL67681.1"/>
    <property type="molecule type" value="Genomic_DNA"/>
</dbReference>
<proteinExistence type="predicted"/>
<name>A0A166Q9Z0_9PEZI</name>
<dbReference type="AlphaFoldDB" id="A0A166Q9Z0"/>
<dbReference type="STRING" id="708197.A0A166Q9Z0"/>
<organism evidence="2 3">
    <name type="scientific">Colletotrichum tofieldiae</name>
    <dbReference type="NCBI Taxonomy" id="708197"/>
    <lineage>
        <taxon>Eukaryota</taxon>
        <taxon>Fungi</taxon>
        <taxon>Dikarya</taxon>
        <taxon>Ascomycota</taxon>
        <taxon>Pezizomycotina</taxon>
        <taxon>Sordariomycetes</taxon>
        <taxon>Hypocreomycetidae</taxon>
        <taxon>Glomerellales</taxon>
        <taxon>Glomerellaceae</taxon>
        <taxon>Colletotrichum</taxon>
        <taxon>Colletotrichum spaethianum species complex</taxon>
    </lineage>
</organism>
<dbReference type="Gene3D" id="1.10.630.10">
    <property type="entry name" value="Cytochrome P450"/>
    <property type="match status" value="1"/>
</dbReference>
<dbReference type="GO" id="GO:0005506">
    <property type="term" value="F:iron ion binding"/>
    <property type="evidence" value="ECO:0007669"/>
    <property type="project" value="InterPro"/>
</dbReference>
<dbReference type="GO" id="GO:0020037">
    <property type="term" value="F:heme binding"/>
    <property type="evidence" value="ECO:0007669"/>
    <property type="project" value="InterPro"/>
</dbReference>
<comment type="caution">
    <text evidence="2">The sequence shown here is derived from an EMBL/GenBank/DDBJ whole genome shotgun (WGS) entry which is preliminary data.</text>
</comment>